<evidence type="ECO:0000256" key="1">
    <source>
        <dbReference type="ARBA" id="ARBA00004442"/>
    </source>
</evidence>
<dbReference type="PANTHER" id="PTHR30026:SF20">
    <property type="entry name" value="OUTER MEMBRANE PROTEIN TOLC"/>
    <property type="match status" value="1"/>
</dbReference>
<keyword evidence="3" id="KW-0812">Transmembrane</keyword>
<dbReference type="EMBL" id="CP076132">
    <property type="protein sequence ID" value="QWG00407.1"/>
    <property type="molecule type" value="Genomic_DNA"/>
</dbReference>
<dbReference type="AlphaFoldDB" id="A0AAX1MZA4"/>
<dbReference type="GO" id="GO:1990281">
    <property type="term" value="C:efflux pump complex"/>
    <property type="evidence" value="ECO:0007669"/>
    <property type="project" value="TreeGrafter"/>
</dbReference>
<dbReference type="SUPFAM" id="SSF56954">
    <property type="entry name" value="Outer membrane efflux proteins (OEP)"/>
    <property type="match status" value="1"/>
</dbReference>
<dbReference type="Proteomes" id="UP000678679">
    <property type="component" value="Chromosome 1"/>
</dbReference>
<dbReference type="RefSeq" id="WP_169663187.1">
    <property type="nucleotide sequence ID" value="NZ_CP076132.1"/>
</dbReference>
<dbReference type="InterPro" id="IPR051906">
    <property type="entry name" value="TolC-like"/>
</dbReference>
<keyword evidence="4" id="KW-0472">Membrane</keyword>
<evidence type="ECO:0000256" key="6">
    <source>
        <dbReference type="SAM" id="Coils"/>
    </source>
</evidence>
<dbReference type="GO" id="GO:0009279">
    <property type="term" value="C:cell outer membrane"/>
    <property type="evidence" value="ECO:0007669"/>
    <property type="project" value="UniProtKB-SubCell"/>
</dbReference>
<keyword evidence="8" id="KW-1185">Reference proteome</keyword>
<gene>
    <name evidence="7" type="ORF">KMW28_12160</name>
</gene>
<keyword evidence="2" id="KW-1134">Transmembrane beta strand</keyword>
<comment type="subcellular location">
    <subcellularLocation>
        <location evidence="1">Cell outer membrane</location>
    </subcellularLocation>
</comment>
<dbReference type="GO" id="GO:0015288">
    <property type="term" value="F:porin activity"/>
    <property type="evidence" value="ECO:0007669"/>
    <property type="project" value="TreeGrafter"/>
</dbReference>
<dbReference type="KEGG" id="fya:KMW28_12160"/>
<dbReference type="Gene3D" id="1.20.1600.10">
    <property type="entry name" value="Outer membrane efflux proteins (OEP)"/>
    <property type="match status" value="1"/>
</dbReference>
<evidence type="ECO:0000256" key="3">
    <source>
        <dbReference type="ARBA" id="ARBA00022692"/>
    </source>
</evidence>
<feature type="coiled-coil region" evidence="6">
    <location>
        <begin position="172"/>
        <end position="224"/>
    </location>
</feature>
<reference evidence="7 8" key="1">
    <citation type="submission" date="2021-05" db="EMBL/GenBank/DDBJ databases">
        <title>Comparative genomic studies on the polysaccharide-degrading batcterial strains of the Flammeovirga genus.</title>
        <authorList>
            <person name="Zewei F."/>
            <person name="Zheng Z."/>
            <person name="Yu L."/>
            <person name="Ruyue G."/>
            <person name="Yanhong M."/>
            <person name="Yuanyuan C."/>
            <person name="Jingyan G."/>
            <person name="Wenjun H."/>
        </authorList>
    </citation>
    <scope>NUCLEOTIDE SEQUENCE [LARGE SCALE GENOMIC DNA]</scope>
    <source>
        <strain evidence="7 8">NBRC:100898</strain>
    </source>
</reference>
<accession>A0AAX1MZA4</accession>
<name>A0AAX1MZA4_9BACT</name>
<sequence length="483" mass="54557">MKLKVFIINLLIITAGVQIAYSQELNRRELAEKAVNYSHLLKIKRNDIKSTYYDKQRAMYTYIPKVGVRGGYAYLLNDLTINRDITDLKSNGANYLGEAHQNVINGIGNSGLPPQAIGIMTPIVNGVFQNIGGMMTQMPNELSVSLNDNHLWFYDAYVEMVIFSGLQAPNYAKAAEAKAKAQEAMLEKDEHEIIIEVMDYYDKLAVIEQSMKVLEESQKRLDKQTQFADKAKEVGLATDYDLNKIRIAEKDIVAKRIELNASRDLVLQKLEQLTGSSKDELGQISPTLDIWLVDENEINLGNRAEIKAIDHSIEALERKHKAEQFTALPQAKAFAHVVQGASNKTSVDPVPFVGVGMQWEIFDGLQRKREVQKSALAVSSMREKKQYADEMVLLDFEKKKMDWKVATQMVDVAQQKLDGAKTGLKIRSEELKNGLVDINDMLTEISDYEKYQLEYIQSLAKQRHTAIALLDAMGVLNIEHIQN</sequence>
<protein>
    <submittedName>
        <fullName evidence="7">TolC family protein</fullName>
    </submittedName>
</protein>
<dbReference type="PANTHER" id="PTHR30026">
    <property type="entry name" value="OUTER MEMBRANE PROTEIN TOLC"/>
    <property type="match status" value="1"/>
</dbReference>
<evidence type="ECO:0000313" key="8">
    <source>
        <dbReference type="Proteomes" id="UP000678679"/>
    </source>
</evidence>
<evidence type="ECO:0000256" key="2">
    <source>
        <dbReference type="ARBA" id="ARBA00022452"/>
    </source>
</evidence>
<evidence type="ECO:0000256" key="4">
    <source>
        <dbReference type="ARBA" id="ARBA00023136"/>
    </source>
</evidence>
<keyword evidence="6" id="KW-0175">Coiled coil</keyword>
<proteinExistence type="predicted"/>
<keyword evidence="5" id="KW-0998">Cell outer membrane</keyword>
<dbReference type="GO" id="GO:0015562">
    <property type="term" value="F:efflux transmembrane transporter activity"/>
    <property type="evidence" value="ECO:0007669"/>
    <property type="project" value="InterPro"/>
</dbReference>
<evidence type="ECO:0000313" key="7">
    <source>
        <dbReference type="EMBL" id="QWG00407.1"/>
    </source>
</evidence>
<organism evidence="7 8">
    <name type="scientific">Flammeovirga yaeyamensis</name>
    <dbReference type="NCBI Taxonomy" id="367791"/>
    <lineage>
        <taxon>Bacteria</taxon>
        <taxon>Pseudomonadati</taxon>
        <taxon>Bacteroidota</taxon>
        <taxon>Cytophagia</taxon>
        <taxon>Cytophagales</taxon>
        <taxon>Flammeovirgaceae</taxon>
        <taxon>Flammeovirga</taxon>
    </lineage>
</organism>
<evidence type="ECO:0000256" key="5">
    <source>
        <dbReference type="ARBA" id="ARBA00023237"/>
    </source>
</evidence>